<evidence type="ECO:0000313" key="1">
    <source>
        <dbReference type="EMBL" id="JAD44503.1"/>
    </source>
</evidence>
<reference evidence="1" key="1">
    <citation type="submission" date="2014-09" db="EMBL/GenBank/DDBJ databases">
        <authorList>
            <person name="Magalhaes I.L.F."/>
            <person name="Oliveira U."/>
            <person name="Santos F.R."/>
            <person name="Vidigal T.H.D.A."/>
            <person name="Brescovit A.D."/>
            <person name="Santos A.J."/>
        </authorList>
    </citation>
    <scope>NUCLEOTIDE SEQUENCE</scope>
    <source>
        <tissue evidence="1">Shoot tissue taken approximately 20 cm above the soil surface</tissue>
    </source>
</reference>
<organism evidence="1">
    <name type="scientific">Arundo donax</name>
    <name type="common">Giant reed</name>
    <name type="synonym">Donax arundinaceus</name>
    <dbReference type="NCBI Taxonomy" id="35708"/>
    <lineage>
        <taxon>Eukaryota</taxon>
        <taxon>Viridiplantae</taxon>
        <taxon>Streptophyta</taxon>
        <taxon>Embryophyta</taxon>
        <taxon>Tracheophyta</taxon>
        <taxon>Spermatophyta</taxon>
        <taxon>Magnoliopsida</taxon>
        <taxon>Liliopsida</taxon>
        <taxon>Poales</taxon>
        <taxon>Poaceae</taxon>
        <taxon>PACMAD clade</taxon>
        <taxon>Arundinoideae</taxon>
        <taxon>Arundineae</taxon>
        <taxon>Arundo</taxon>
    </lineage>
</organism>
<dbReference type="EMBL" id="GBRH01253392">
    <property type="protein sequence ID" value="JAD44503.1"/>
    <property type="molecule type" value="Transcribed_RNA"/>
</dbReference>
<protein>
    <submittedName>
        <fullName evidence="1">Uncharacterized protein</fullName>
    </submittedName>
</protein>
<reference evidence="1" key="2">
    <citation type="journal article" date="2015" name="Data Brief">
        <title>Shoot transcriptome of the giant reed, Arundo donax.</title>
        <authorList>
            <person name="Barrero R.A."/>
            <person name="Guerrero F.D."/>
            <person name="Moolhuijzen P."/>
            <person name="Goolsby J.A."/>
            <person name="Tidwell J."/>
            <person name="Bellgard S.E."/>
            <person name="Bellgard M.I."/>
        </authorList>
    </citation>
    <scope>NUCLEOTIDE SEQUENCE</scope>
    <source>
        <tissue evidence="1">Shoot tissue taken approximately 20 cm above the soil surface</tissue>
    </source>
</reference>
<name>A0A0A9A3G5_ARUDO</name>
<proteinExistence type="predicted"/>
<sequence>MARLSAIYLSNHSLS</sequence>
<accession>A0A0A9A3G5</accession>